<keyword evidence="3" id="KW-0326">Glycosidase</keyword>
<dbReference type="SMART" id="SM00641">
    <property type="entry name" value="Glyco_25"/>
    <property type="match status" value="1"/>
</dbReference>
<evidence type="ECO:0000313" key="4">
    <source>
        <dbReference type="EMBL" id="EJW97148.1"/>
    </source>
</evidence>
<evidence type="ECO:0000256" key="2">
    <source>
        <dbReference type="ARBA" id="ARBA00022801"/>
    </source>
</evidence>
<proteinExistence type="inferred from homology"/>
<dbReference type="AlphaFoldDB" id="J9FRN1"/>
<accession>J9FRN1</accession>
<dbReference type="SUPFAM" id="SSF82185">
    <property type="entry name" value="Histone H3 K4-specific methyltransferase SET7/9 N-terminal domain"/>
    <property type="match status" value="1"/>
</dbReference>
<dbReference type="SUPFAM" id="SSF51445">
    <property type="entry name" value="(Trans)glycosidases"/>
    <property type="match status" value="1"/>
</dbReference>
<reference evidence="4" key="1">
    <citation type="journal article" date="2012" name="PLoS ONE">
        <title>Gene sets for utilization of primary and secondary nutrition supplies in the distal gut of endangered iberian lynx.</title>
        <authorList>
            <person name="Alcaide M."/>
            <person name="Messina E."/>
            <person name="Richter M."/>
            <person name="Bargiela R."/>
            <person name="Peplies J."/>
            <person name="Huws S.A."/>
            <person name="Newbold C.J."/>
            <person name="Golyshin P.N."/>
            <person name="Simon M.A."/>
            <person name="Lopez G."/>
            <person name="Yakimov M.M."/>
            <person name="Ferrer M."/>
        </authorList>
    </citation>
    <scope>NUCLEOTIDE SEQUENCE</scope>
</reference>
<gene>
    <name evidence="4" type="ORF">EVA_14742</name>
</gene>
<dbReference type="PANTHER" id="PTHR34135">
    <property type="entry name" value="LYSOZYME"/>
    <property type="match status" value="1"/>
</dbReference>
<dbReference type="PROSITE" id="PS51904">
    <property type="entry name" value="GLYCOSYL_HYDROL_F25_2"/>
    <property type="match status" value="1"/>
</dbReference>
<comment type="similarity">
    <text evidence="1">Belongs to the glycosyl hydrolase 25 family.</text>
</comment>
<organism evidence="4">
    <name type="scientific">gut metagenome</name>
    <dbReference type="NCBI Taxonomy" id="749906"/>
    <lineage>
        <taxon>unclassified sequences</taxon>
        <taxon>metagenomes</taxon>
        <taxon>organismal metagenomes</taxon>
    </lineage>
</organism>
<dbReference type="InterPro" id="IPR018077">
    <property type="entry name" value="Glyco_hydro_fam25_subgr"/>
</dbReference>
<dbReference type="GO" id="GO:0003796">
    <property type="term" value="F:lysozyme activity"/>
    <property type="evidence" value="ECO:0007669"/>
    <property type="project" value="InterPro"/>
</dbReference>
<evidence type="ECO:0000256" key="1">
    <source>
        <dbReference type="ARBA" id="ARBA00010646"/>
    </source>
</evidence>
<dbReference type="GO" id="GO:0016998">
    <property type="term" value="P:cell wall macromolecule catabolic process"/>
    <property type="evidence" value="ECO:0007669"/>
    <property type="project" value="InterPro"/>
</dbReference>
<sequence>MNRHNISIQILIPTAVLLLAGLLWAFVPNRRQTRLDSLCRVEATSYYVLPLAKGDTLYFPLGSDRFYPVSLHPDSVVTRVDLTAVFISREGHLLTTDSLVGRVPDTLAGADVRRRLFDADSFLIEARKHHHAVRQSLDEYARRHSVVDDGYNEVMVYRERIGRELRQLDSLHRRVQQGLQQPSREAYLRSCVRVRPAAHDTLCSAHRVVRRDGMLLLQLDGATLPAGSSRFIIYRLATYVGSSQLYAYQDFGGPTATAQPQVLKAADTAYPASEGGAWVNASGQLCGLQGGGQRIDGHRIARLVYDVHPLPVWAARNARAWLQGWLRSATPRRPRSAFSVQRMLTVDSLLYEGQVVHAAGQRPLRQGWGRLYAPGGTVYEGEWQADTLVTGVRLMRQASYRGEFNAHYQPSGLGVETKPWKEHYAGAWKDGQRSGHGFSARPGQLVRCGDWRHGKFRGERMVYTADRIYGIDISRYQHGKGKKKYAIDWKRLRITSLGAGRRVQGNVDYPVSFVYIKSTEGRTVLNPYYATDLRQARRHGIPVGTYHFFSLTNSGAQQAAHFLRRSSVRPHDLPPVLDLEPTDYQIRCAGGDSVIFAQVLVWLRTVEKRCGKRPVLYVGQNFVNHHLPQAPAALQKYDVWIARYGEFKPYVRLLHWQLTPYGRVRGIRGEVDINVFNGTREQFADYLTSVRK</sequence>
<comment type="caution">
    <text evidence="4">The sequence shown here is derived from an EMBL/GenBank/DDBJ whole genome shotgun (WGS) entry which is preliminary data.</text>
</comment>
<dbReference type="PANTHER" id="PTHR34135:SF2">
    <property type="entry name" value="LYSOZYME"/>
    <property type="match status" value="1"/>
</dbReference>
<evidence type="ECO:0000256" key="3">
    <source>
        <dbReference type="ARBA" id="ARBA00023295"/>
    </source>
</evidence>
<name>J9FRN1_9ZZZZ</name>
<protein>
    <submittedName>
        <fullName evidence="4">Glycosyl hydrolase family 25 family protein</fullName>
    </submittedName>
</protein>
<dbReference type="GO" id="GO:0009253">
    <property type="term" value="P:peptidoglycan catabolic process"/>
    <property type="evidence" value="ECO:0007669"/>
    <property type="project" value="InterPro"/>
</dbReference>
<keyword evidence="2 4" id="KW-0378">Hydrolase</keyword>
<dbReference type="GO" id="GO:0016052">
    <property type="term" value="P:carbohydrate catabolic process"/>
    <property type="evidence" value="ECO:0007669"/>
    <property type="project" value="TreeGrafter"/>
</dbReference>
<dbReference type="EMBL" id="AMCI01004917">
    <property type="protein sequence ID" value="EJW97148.1"/>
    <property type="molecule type" value="Genomic_DNA"/>
</dbReference>
<dbReference type="InterPro" id="IPR002053">
    <property type="entry name" value="Glyco_hydro_25"/>
</dbReference>
<dbReference type="InterPro" id="IPR017853">
    <property type="entry name" value="GH"/>
</dbReference>
<dbReference type="Gene3D" id="3.20.20.80">
    <property type="entry name" value="Glycosidases"/>
    <property type="match status" value="1"/>
</dbReference>
<dbReference type="Pfam" id="PF01183">
    <property type="entry name" value="Glyco_hydro_25"/>
    <property type="match status" value="1"/>
</dbReference>